<evidence type="ECO:0000256" key="1">
    <source>
        <dbReference type="SAM" id="MobiDB-lite"/>
    </source>
</evidence>
<keyword evidence="2" id="KW-0732">Signal</keyword>
<dbReference type="Proteomes" id="UP000574390">
    <property type="component" value="Unassembled WGS sequence"/>
</dbReference>
<accession>A0A7J6U8C5</accession>
<feature type="compositionally biased region" description="Basic and acidic residues" evidence="1">
    <location>
        <begin position="27"/>
        <end position="44"/>
    </location>
</feature>
<dbReference type="EMBL" id="JABANM010002172">
    <property type="protein sequence ID" value="KAF4753006.1"/>
    <property type="molecule type" value="Genomic_DNA"/>
</dbReference>
<gene>
    <name evidence="3" type="ORF">FOZ62_004659</name>
</gene>
<dbReference type="AlphaFoldDB" id="A0A7J6U8C5"/>
<evidence type="ECO:0000256" key="2">
    <source>
        <dbReference type="SAM" id="SignalP"/>
    </source>
</evidence>
<sequence length="202" mass="22643">MTVGKLSYIWLPTLCCALTLKTADNRKRPNSDDYEGPSKRRAYDLTDGQLGTSTKGRYVASRVNDQECVVSGPNFKWHFQTGDAFVHTITLECFDDEHYHNHFAFNGHHIFEGGFTSRSLSGGRPGRMDPLSHANLAHMIPLYDDGCWGAVEKVNHYTSVSTYVELDEDNVADFFVQLCSKTALAYHSVRLKAGALMMRVSV</sequence>
<feature type="region of interest" description="Disordered" evidence="1">
    <location>
        <begin position="27"/>
        <end position="49"/>
    </location>
</feature>
<evidence type="ECO:0000313" key="4">
    <source>
        <dbReference type="Proteomes" id="UP000574390"/>
    </source>
</evidence>
<organism evidence="3 4">
    <name type="scientific">Perkinsus olseni</name>
    <name type="common">Perkinsus atlanticus</name>
    <dbReference type="NCBI Taxonomy" id="32597"/>
    <lineage>
        <taxon>Eukaryota</taxon>
        <taxon>Sar</taxon>
        <taxon>Alveolata</taxon>
        <taxon>Perkinsozoa</taxon>
        <taxon>Perkinsea</taxon>
        <taxon>Perkinsida</taxon>
        <taxon>Perkinsidae</taxon>
        <taxon>Perkinsus</taxon>
    </lineage>
</organism>
<proteinExistence type="predicted"/>
<feature type="signal peptide" evidence="2">
    <location>
        <begin position="1"/>
        <end position="17"/>
    </location>
</feature>
<feature type="chain" id="PRO_5029620694" evidence="2">
    <location>
        <begin position="18"/>
        <end position="202"/>
    </location>
</feature>
<comment type="caution">
    <text evidence="3">The sequence shown here is derived from an EMBL/GenBank/DDBJ whole genome shotgun (WGS) entry which is preliminary data.</text>
</comment>
<evidence type="ECO:0000313" key="3">
    <source>
        <dbReference type="EMBL" id="KAF4753006.1"/>
    </source>
</evidence>
<protein>
    <submittedName>
        <fullName evidence="3">Uncharacterized protein</fullName>
    </submittedName>
</protein>
<reference evidence="3 4" key="1">
    <citation type="submission" date="2020-04" db="EMBL/GenBank/DDBJ databases">
        <title>Perkinsus olseni comparative genomics.</title>
        <authorList>
            <person name="Bogema D.R."/>
        </authorList>
    </citation>
    <scope>NUCLEOTIDE SEQUENCE [LARGE SCALE GENOMIC DNA]</scope>
    <source>
        <strain evidence="3">ATCC PRA-205</strain>
    </source>
</reference>
<name>A0A7J6U8C5_PEROL</name>